<dbReference type="Pfam" id="PF00378">
    <property type="entry name" value="ECH_1"/>
    <property type="match status" value="1"/>
</dbReference>
<dbReference type="RefSeq" id="WP_163496320.1">
    <property type="nucleotide sequence ID" value="NZ_CP048711.1"/>
</dbReference>
<dbReference type="CDD" id="cd06558">
    <property type="entry name" value="crotonase-like"/>
    <property type="match status" value="1"/>
</dbReference>
<dbReference type="PANTHER" id="PTHR42964:SF1">
    <property type="entry name" value="POLYKETIDE BIOSYNTHESIS ENOYL-COA HYDRATASE PKSH-RELATED"/>
    <property type="match status" value="1"/>
</dbReference>
<dbReference type="Gene3D" id="1.10.12.10">
    <property type="entry name" value="Lyase 2-enoyl-coa Hydratase, Chain A, domain 2"/>
    <property type="match status" value="1"/>
</dbReference>
<dbReference type="InterPro" id="IPR051683">
    <property type="entry name" value="Enoyl-CoA_Hydratase/Isomerase"/>
</dbReference>
<dbReference type="InterPro" id="IPR001753">
    <property type="entry name" value="Enoyl-CoA_hydra/iso"/>
</dbReference>
<dbReference type="AlphaFoldDB" id="A0A6C0U421"/>
<name>A0A6C0U421_9GAMM</name>
<proteinExistence type="inferred from homology"/>
<dbReference type="GO" id="GO:0008300">
    <property type="term" value="P:isoprenoid catabolic process"/>
    <property type="evidence" value="ECO:0007669"/>
    <property type="project" value="TreeGrafter"/>
</dbReference>
<dbReference type="SUPFAM" id="SSF52096">
    <property type="entry name" value="ClpP/crotonase"/>
    <property type="match status" value="1"/>
</dbReference>
<protein>
    <submittedName>
        <fullName evidence="2">Enoyl-CoA hydratase/isomerase family protein</fullName>
    </submittedName>
</protein>
<evidence type="ECO:0000313" key="2">
    <source>
        <dbReference type="EMBL" id="QIB66890.1"/>
    </source>
</evidence>
<dbReference type="InterPro" id="IPR029045">
    <property type="entry name" value="ClpP/crotonase-like_dom_sf"/>
</dbReference>
<sequence length="267" mass="28522">MSVLPTCDTLLLDLQDGVLTITLNRPHKRNAMNAALVGEMMAVFDSIAGTRDIRAVILQGSEQTFCSGGDISDMNAGGEASGPQSAIWHFNRSFGHLITRVNAAPQVVITLLQGAVLGGGFGLACVSDVAIADRQAQFALPETMLGIVPAQIAPFVVSRIGLTQARRLALLGERIDGVTAHELGIAHFLTDGWPAMEKRLKEVLAKVRQCAPGANALTKEIMLQVGVVEHEHLLDKAATAFSQSLEGKEGKEGTHAFLNKRKPNWAK</sequence>
<gene>
    <name evidence="2" type="ORF">G3T16_17330</name>
</gene>
<accession>A0A6C0U421</accession>
<reference evidence="2 3" key="1">
    <citation type="submission" date="2020-02" db="EMBL/GenBank/DDBJ databases">
        <title>Genome sequencing for Kineobactrum sp. M2.</title>
        <authorList>
            <person name="Park S.-J."/>
        </authorList>
    </citation>
    <scope>NUCLEOTIDE SEQUENCE [LARGE SCALE GENOMIC DNA]</scope>
    <source>
        <strain evidence="2 3">M2</strain>
    </source>
</reference>
<dbReference type="InterPro" id="IPR014748">
    <property type="entry name" value="Enoyl-CoA_hydra_C"/>
</dbReference>
<keyword evidence="2" id="KW-0413">Isomerase</keyword>
<keyword evidence="3" id="KW-1185">Reference proteome</keyword>
<dbReference type="GO" id="GO:0016853">
    <property type="term" value="F:isomerase activity"/>
    <property type="evidence" value="ECO:0007669"/>
    <property type="project" value="UniProtKB-KW"/>
</dbReference>
<dbReference type="KEGG" id="kim:G3T16_17330"/>
<dbReference type="Proteomes" id="UP000477680">
    <property type="component" value="Chromosome"/>
</dbReference>
<evidence type="ECO:0000313" key="3">
    <source>
        <dbReference type="Proteomes" id="UP000477680"/>
    </source>
</evidence>
<comment type="similarity">
    <text evidence="1">Belongs to the enoyl-CoA hydratase/isomerase family.</text>
</comment>
<dbReference type="EMBL" id="CP048711">
    <property type="protein sequence ID" value="QIB66890.1"/>
    <property type="molecule type" value="Genomic_DNA"/>
</dbReference>
<dbReference type="PANTHER" id="PTHR42964">
    <property type="entry name" value="ENOYL-COA HYDRATASE"/>
    <property type="match status" value="1"/>
</dbReference>
<evidence type="ECO:0000256" key="1">
    <source>
        <dbReference type="ARBA" id="ARBA00005254"/>
    </source>
</evidence>
<dbReference type="Gene3D" id="3.90.226.10">
    <property type="entry name" value="2-enoyl-CoA Hydratase, Chain A, domain 1"/>
    <property type="match status" value="1"/>
</dbReference>
<organism evidence="2 3">
    <name type="scientific">Kineobactrum salinum</name>
    <dbReference type="NCBI Taxonomy" id="2708301"/>
    <lineage>
        <taxon>Bacteria</taxon>
        <taxon>Pseudomonadati</taxon>
        <taxon>Pseudomonadota</taxon>
        <taxon>Gammaproteobacteria</taxon>
        <taxon>Cellvibrionales</taxon>
        <taxon>Halieaceae</taxon>
        <taxon>Kineobactrum</taxon>
    </lineage>
</organism>